<evidence type="ECO:0000313" key="3">
    <source>
        <dbReference type="Proteomes" id="UP001151760"/>
    </source>
</evidence>
<keyword evidence="1" id="KW-0175">Coiled coil</keyword>
<accession>A0ABQ5FN21</accession>
<comment type="caution">
    <text evidence="2">The sequence shown here is derived from an EMBL/GenBank/DDBJ whole genome shotgun (WGS) entry which is preliminary data.</text>
</comment>
<keyword evidence="3" id="KW-1185">Reference proteome</keyword>
<protein>
    <submittedName>
        <fullName evidence="2">Uncharacterized protein</fullName>
    </submittedName>
</protein>
<organism evidence="2 3">
    <name type="scientific">Tanacetum coccineum</name>
    <dbReference type="NCBI Taxonomy" id="301880"/>
    <lineage>
        <taxon>Eukaryota</taxon>
        <taxon>Viridiplantae</taxon>
        <taxon>Streptophyta</taxon>
        <taxon>Embryophyta</taxon>
        <taxon>Tracheophyta</taxon>
        <taxon>Spermatophyta</taxon>
        <taxon>Magnoliopsida</taxon>
        <taxon>eudicotyledons</taxon>
        <taxon>Gunneridae</taxon>
        <taxon>Pentapetalae</taxon>
        <taxon>asterids</taxon>
        <taxon>campanulids</taxon>
        <taxon>Asterales</taxon>
        <taxon>Asteraceae</taxon>
        <taxon>Asteroideae</taxon>
        <taxon>Anthemideae</taxon>
        <taxon>Anthemidinae</taxon>
        <taxon>Tanacetum</taxon>
    </lineage>
</organism>
<dbReference type="Proteomes" id="UP001151760">
    <property type="component" value="Unassembled WGS sequence"/>
</dbReference>
<proteinExistence type="predicted"/>
<gene>
    <name evidence="2" type="ORF">Tco_1016226</name>
</gene>
<evidence type="ECO:0000256" key="1">
    <source>
        <dbReference type="SAM" id="Coils"/>
    </source>
</evidence>
<feature type="coiled-coil region" evidence="1">
    <location>
        <begin position="166"/>
        <end position="232"/>
    </location>
</feature>
<reference evidence="2" key="1">
    <citation type="journal article" date="2022" name="Int. J. Mol. Sci.">
        <title>Draft Genome of Tanacetum Coccineum: Genomic Comparison of Closely Related Tanacetum-Family Plants.</title>
        <authorList>
            <person name="Yamashiro T."/>
            <person name="Shiraishi A."/>
            <person name="Nakayama K."/>
            <person name="Satake H."/>
        </authorList>
    </citation>
    <scope>NUCLEOTIDE SEQUENCE</scope>
</reference>
<name>A0ABQ5FN21_9ASTR</name>
<sequence length="279" mass="31883">MEDDDGLMTGKYCLAYTQTEVQQFHDTLIQHIEYVKKSIDEREPHKREYDSKVNERLMQTTEGKVDMCKALDASLISNPIYDEEPMAEVQSMTEINVFAIGQQHAEQPKFNNKGEVDQNVKQSHCINLELKLQNNVLKSGQHGQFSNGKSNEAKVTYDIDEIETINIKLEHSVAKLLAENEQLHKEKEHLKQTYKDLYDSIKKIRVQTKDQNDSLIAQLNKKSIENADLKAQIQEKVFATAALKNELRKLKGNSVDTKFSKPSILGNPILQPLKKPISC</sequence>
<reference evidence="2" key="2">
    <citation type="submission" date="2022-01" db="EMBL/GenBank/DDBJ databases">
        <authorList>
            <person name="Yamashiro T."/>
            <person name="Shiraishi A."/>
            <person name="Satake H."/>
            <person name="Nakayama K."/>
        </authorList>
    </citation>
    <scope>NUCLEOTIDE SEQUENCE</scope>
</reference>
<dbReference type="EMBL" id="BQNB010017573">
    <property type="protein sequence ID" value="GJT64746.1"/>
    <property type="molecule type" value="Genomic_DNA"/>
</dbReference>
<evidence type="ECO:0000313" key="2">
    <source>
        <dbReference type="EMBL" id="GJT64746.1"/>
    </source>
</evidence>